<dbReference type="InterPro" id="IPR050210">
    <property type="entry name" value="tRNA_Adenine-N(6)_MTase"/>
</dbReference>
<comment type="function">
    <text evidence="6">Specifically methylates the adenine in position 37 of tRNA(1)(Val) (anticodon cmo5UAC).</text>
</comment>
<dbReference type="PANTHER" id="PTHR47739">
    <property type="entry name" value="TRNA1(VAL) (ADENINE(37)-N6)-METHYLTRANSFERASE"/>
    <property type="match status" value="1"/>
</dbReference>
<dbReference type="SUPFAM" id="SSF53335">
    <property type="entry name" value="S-adenosyl-L-methionine-dependent methyltransferases"/>
    <property type="match status" value="1"/>
</dbReference>
<reference evidence="8 9" key="1">
    <citation type="journal article" date="2022" name="Int. J. Syst. Evol. Microbiol.">
        <title>Prevotella herbatica sp. nov., a plant polysaccharide-decomposing anaerobic bacterium isolated from a methanogenic reactor.</title>
        <authorList>
            <person name="Uek A."/>
            <person name="Tonouchi A."/>
            <person name="Kaku N."/>
            <person name="Ueki K."/>
        </authorList>
    </citation>
    <scope>NUCLEOTIDE SEQUENCE [LARGE SCALE GENOMIC DNA]</scope>
    <source>
        <strain evidence="8 9">WR041</strain>
    </source>
</reference>
<dbReference type="Pfam" id="PF05175">
    <property type="entry name" value="MTS"/>
    <property type="match status" value="1"/>
</dbReference>
<dbReference type="InterPro" id="IPR029063">
    <property type="entry name" value="SAM-dependent_MTases_sf"/>
</dbReference>
<protein>
    <recommendedName>
        <fullName evidence="6">tRNA1(Val) (adenine(37)-N6)-methyltransferase</fullName>
        <ecNumber evidence="6">2.1.1.223</ecNumber>
    </recommendedName>
    <alternativeName>
        <fullName evidence="6">tRNA m6A37 methyltransferase</fullName>
    </alternativeName>
</protein>
<dbReference type="RefSeq" id="WP_207153784.1">
    <property type="nucleotide sequence ID" value="NZ_AP024484.1"/>
</dbReference>
<name>A0ABN6EMI0_9BACT</name>
<evidence type="ECO:0000313" key="8">
    <source>
        <dbReference type="EMBL" id="BCS86209.1"/>
    </source>
</evidence>
<evidence type="ECO:0000256" key="3">
    <source>
        <dbReference type="ARBA" id="ARBA00022679"/>
    </source>
</evidence>
<keyword evidence="1 6" id="KW-0963">Cytoplasm</keyword>
<evidence type="ECO:0000256" key="6">
    <source>
        <dbReference type="HAMAP-Rule" id="MF_01872"/>
    </source>
</evidence>
<dbReference type="PANTHER" id="PTHR47739:SF1">
    <property type="entry name" value="TRNA1(VAL) (ADENINE(37)-N6)-METHYLTRANSFERASE"/>
    <property type="match status" value="1"/>
</dbReference>
<dbReference type="EC" id="2.1.1.223" evidence="6"/>
<dbReference type="InterPro" id="IPR022882">
    <property type="entry name" value="tRNA_adenine-N6_MeTrfase"/>
</dbReference>
<feature type="domain" description="Methyltransferase small" evidence="7">
    <location>
        <begin position="36"/>
        <end position="127"/>
    </location>
</feature>
<sequence length="231" mass="26413">MSSDIFKFRQFDVYQDFDGMKVGSDGVMLGAWAKGGNRILDVGTGTGLIALMMAQRFPKAELMAIDISEDAFLQAGRNIANSIFANRIEVKHTSFQNLSVTDRFDAIVTNPPFFIDSLKNPNQTRNIARHTDTLSYSDLFHSAMRLLADEGCFSAIIPSDYKDRFIQEACLCGFFISRIYGIKTVERKLVKRYLLEFKLKRSDVIDAKTFTMMTHNERSEWYENLVSDFYL</sequence>
<comment type="catalytic activity">
    <reaction evidence="6">
        <text>adenosine(37) in tRNA1(Val) + S-adenosyl-L-methionine = N(6)-methyladenosine(37) in tRNA1(Val) + S-adenosyl-L-homocysteine + H(+)</text>
        <dbReference type="Rhea" id="RHEA:43160"/>
        <dbReference type="Rhea" id="RHEA-COMP:10369"/>
        <dbReference type="Rhea" id="RHEA-COMP:10370"/>
        <dbReference type="ChEBI" id="CHEBI:15378"/>
        <dbReference type="ChEBI" id="CHEBI:57856"/>
        <dbReference type="ChEBI" id="CHEBI:59789"/>
        <dbReference type="ChEBI" id="CHEBI:74411"/>
        <dbReference type="ChEBI" id="CHEBI:74449"/>
        <dbReference type="EC" id="2.1.1.223"/>
    </reaction>
</comment>
<comment type="subcellular location">
    <subcellularLocation>
        <location evidence="6">Cytoplasm</location>
    </subcellularLocation>
</comment>
<evidence type="ECO:0000256" key="4">
    <source>
        <dbReference type="ARBA" id="ARBA00022691"/>
    </source>
</evidence>
<keyword evidence="4 6" id="KW-0949">S-adenosyl-L-methionine</keyword>
<organism evidence="8 9">
    <name type="scientific">Prevotella herbatica</name>
    <dbReference type="NCBI Taxonomy" id="2801997"/>
    <lineage>
        <taxon>Bacteria</taxon>
        <taxon>Pseudomonadati</taxon>
        <taxon>Bacteroidota</taxon>
        <taxon>Bacteroidia</taxon>
        <taxon>Bacteroidales</taxon>
        <taxon>Prevotellaceae</taxon>
        <taxon>Prevotella</taxon>
    </lineage>
</organism>
<keyword evidence="9" id="KW-1185">Reference proteome</keyword>
<evidence type="ECO:0000256" key="2">
    <source>
        <dbReference type="ARBA" id="ARBA00022603"/>
    </source>
</evidence>
<comment type="similarity">
    <text evidence="6">Belongs to the methyltransferase superfamily. tRNA (adenine-N(6)-)-methyltransferase family.</text>
</comment>
<dbReference type="CDD" id="cd02440">
    <property type="entry name" value="AdoMet_MTases"/>
    <property type="match status" value="1"/>
</dbReference>
<evidence type="ECO:0000313" key="9">
    <source>
        <dbReference type="Proteomes" id="UP001319045"/>
    </source>
</evidence>
<proteinExistence type="inferred from homology"/>
<dbReference type="HAMAP" id="MF_01872">
    <property type="entry name" value="tRNA_methyltr_YfiC"/>
    <property type="match status" value="1"/>
</dbReference>
<keyword evidence="5 6" id="KW-0819">tRNA processing</keyword>
<keyword evidence="3 6" id="KW-0808">Transferase</keyword>
<dbReference type="Proteomes" id="UP001319045">
    <property type="component" value="Chromosome"/>
</dbReference>
<keyword evidence="2 6" id="KW-0489">Methyltransferase</keyword>
<dbReference type="InterPro" id="IPR002052">
    <property type="entry name" value="DNA_methylase_N6_adenine_CS"/>
</dbReference>
<dbReference type="InterPro" id="IPR007848">
    <property type="entry name" value="Small_mtfrase_dom"/>
</dbReference>
<evidence type="ECO:0000256" key="1">
    <source>
        <dbReference type="ARBA" id="ARBA00022490"/>
    </source>
</evidence>
<evidence type="ECO:0000256" key="5">
    <source>
        <dbReference type="ARBA" id="ARBA00022694"/>
    </source>
</evidence>
<gene>
    <name evidence="8" type="ORF">prwr041_21020</name>
</gene>
<dbReference type="Gene3D" id="3.40.50.150">
    <property type="entry name" value="Vaccinia Virus protein VP39"/>
    <property type="match status" value="1"/>
</dbReference>
<evidence type="ECO:0000259" key="7">
    <source>
        <dbReference type="Pfam" id="PF05175"/>
    </source>
</evidence>
<dbReference type="EMBL" id="AP024484">
    <property type="protein sequence ID" value="BCS86209.1"/>
    <property type="molecule type" value="Genomic_DNA"/>
</dbReference>
<accession>A0ABN6EMI0</accession>
<dbReference type="PROSITE" id="PS00092">
    <property type="entry name" value="N6_MTASE"/>
    <property type="match status" value="1"/>
</dbReference>